<evidence type="ECO:0000256" key="3">
    <source>
        <dbReference type="ARBA" id="ARBA00022475"/>
    </source>
</evidence>
<evidence type="ECO:0000256" key="7">
    <source>
        <dbReference type="ARBA" id="ARBA00023136"/>
    </source>
</evidence>
<dbReference type="InterPro" id="IPR001851">
    <property type="entry name" value="ABC_transp_permease"/>
</dbReference>
<feature type="transmembrane region" description="Helical" evidence="9">
    <location>
        <begin position="63"/>
        <end position="82"/>
    </location>
</feature>
<dbReference type="InterPro" id="IPR052157">
    <property type="entry name" value="BCAA_transport_permease"/>
</dbReference>
<evidence type="ECO:0000256" key="4">
    <source>
        <dbReference type="ARBA" id="ARBA00022692"/>
    </source>
</evidence>
<dbReference type="PANTHER" id="PTHR11795">
    <property type="entry name" value="BRANCHED-CHAIN AMINO ACID TRANSPORT SYSTEM PERMEASE PROTEIN LIVH"/>
    <property type="match status" value="1"/>
</dbReference>
<dbReference type="AlphaFoldDB" id="A0A0D6P7S6"/>
<protein>
    <submittedName>
        <fullName evidence="10">Innermembrane translocator</fullName>
    </submittedName>
</protein>
<reference evidence="10 11" key="1">
    <citation type="submission" date="2012-11" db="EMBL/GenBank/DDBJ databases">
        <title>Whole genome sequence of Acidisphaera rubrifaciens HS-AP3.</title>
        <authorList>
            <person name="Azuma Y."/>
            <person name="Higashiura N."/>
            <person name="Hirakawa H."/>
            <person name="Matsushita K."/>
        </authorList>
    </citation>
    <scope>NUCLEOTIDE SEQUENCE [LARGE SCALE GENOMIC DNA]</scope>
    <source>
        <strain evidence="10 11">HS-AP3</strain>
    </source>
</reference>
<dbReference type="Proteomes" id="UP000032680">
    <property type="component" value="Unassembled WGS sequence"/>
</dbReference>
<gene>
    <name evidence="10" type="ORF">Asru_0425_12</name>
</gene>
<dbReference type="EMBL" id="BANB01000425">
    <property type="protein sequence ID" value="GAN77707.1"/>
    <property type="molecule type" value="Genomic_DNA"/>
</dbReference>
<evidence type="ECO:0000256" key="8">
    <source>
        <dbReference type="ARBA" id="ARBA00037998"/>
    </source>
</evidence>
<keyword evidence="11" id="KW-1185">Reference proteome</keyword>
<accession>A0A0D6P7S6</accession>
<keyword evidence="4 9" id="KW-0812">Transmembrane</keyword>
<dbReference type="GO" id="GO:0022857">
    <property type="term" value="F:transmembrane transporter activity"/>
    <property type="evidence" value="ECO:0007669"/>
    <property type="project" value="InterPro"/>
</dbReference>
<evidence type="ECO:0000256" key="6">
    <source>
        <dbReference type="ARBA" id="ARBA00022989"/>
    </source>
</evidence>
<evidence type="ECO:0000256" key="5">
    <source>
        <dbReference type="ARBA" id="ARBA00022970"/>
    </source>
</evidence>
<proteinExistence type="inferred from homology"/>
<feature type="transmembrane region" description="Helical" evidence="9">
    <location>
        <begin position="137"/>
        <end position="160"/>
    </location>
</feature>
<keyword evidence="5" id="KW-0029">Amino-acid transport</keyword>
<dbReference type="GO" id="GO:0006865">
    <property type="term" value="P:amino acid transport"/>
    <property type="evidence" value="ECO:0007669"/>
    <property type="project" value="UniProtKB-KW"/>
</dbReference>
<comment type="caution">
    <text evidence="10">The sequence shown here is derived from an EMBL/GenBank/DDBJ whole genome shotgun (WGS) entry which is preliminary data.</text>
</comment>
<evidence type="ECO:0000256" key="1">
    <source>
        <dbReference type="ARBA" id="ARBA00004651"/>
    </source>
</evidence>
<dbReference type="PANTHER" id="PTHR11795:SF449">
    <property type="entry name" value="BRANCHED-CHAIN AMINO ACID TRANSPORT PERMEASE PROTEIN LIVH-RELATED"/>
    <property type="match status" value="1"/>
</dbReference>
<keyword evidence="6 9" id="KW-1133">Transmembrane helix</keyword>
<keyword evidence="2" id="KW-0813">Transport</keyword>
<dbReference type="Pfam" id="PF02653">
    <property type="entry name" value="BPD_transp_2"/>
    <property type="match status" value="1"/>
</dbReference>
<evidence type="ECO:0000256" key="9">
    <source>
        <dbReference type="SAM" id="Phobius"/>
    </source>
</evidence>
<feature type="transmembrane region" description="Helical" evidence="9">
    <location>
        <begin position="40"/>
        <end position="57"/>
    </location>
</feature>
<comment type="similarity">
    <text evidence="8">Belongs to the binding-protein-dependent transport system permease family. LivHM subfamily.</text>
</comment>
<evidence type="ECO:0000256" key="2">
    <source>
        <dbReference type="ARBA" id="ARBA00022448"/>
    </source>
</evidence>
<organism evidence="10 11">
    <name type="scientific">Acidisphaera rubrifaciens HS-AP3</name>
    <dbReference type="NCBI Taxonomy" id="1231350"/>
    <lineage>
        <taxon>Bacteria</taxon>
        <taxon>Pseudomonadati</taxon>
        <taxon>Pseudomonadota</taxon>
        <taxon>Alphaproteobacteria</taxon>
        <taxon>Acetobacterales</taxon>
        <taxon>Acetobacteraceae</taxon>
        <taxon>Acidisphaera</taxon>
    </lineage>
</organism>
<dbReference type="GO" id="GO:0005886">
    <property type="term" value="C:plasma membrane"/>
    <property type="evidence" value="ECO:0007669"/>
    <property type="project" value="UniProtKB-SubCell"/>
</dbReference>
<keyword evidence="7 9" id="KW-0472">Membrane</keyword>
<feature type="transmembrane region" description="Helical" evidence="9">
    <location>
        <begin position="94"/>
        <end position="117"/>
    </location>
</feature>
<dbReference type="RefSeq" id="WP_241771181.1">
    <property type="nucleotide sequence ID" value="NZ_BANB01000425.1"/>
</dbReference>
<evidence type="ECO:0000313" key="11">
    <source>
        <dbReference type="Proteomes" id="UP000032680"/>
    </source>
</evidence>
<feature type="transmembrane region" description="Helical" evidence="9">
    <location>
        <begin position="189"/>
        <end position="212"/>
    </location>
</feature>
<keyword evidence="3" id="KW-1003">Cell membrane</keyword>
<evidence type="ECO:0000313" key="10">
    <source>
        <dbReference type="EMBL" id="GAN77707.1"/>
    </source>
</evidence>
<comment type="subcellular location">
    <subcellularLocation>
        <location evidence="1">Cell membrane</location>
        <topology evidence="1">Multi-pass membrane protein</topology>
    </subcellularLocation>
</comment>
<name>A0A0D6P7S6_9PROT</name>
<sequence>MLYHAVLGGLVYGLYFTLVGLGLNLMFGVMRIVNLAHGDVIMLGAYAAWALFTAWAVHPLLAALAILLAFTAIGIPVYYLIVPRLLRARDAEMLSLILFFGLQQIIEAAATIAFGTTERSIPGRVLGHHPVRILGQVLPAAWVWAGAVSAVCVAALYLYLYHSPPGMLTRAVMSNREEAKASGIDVDRVCSLAFGIALALAGIAGVFAPFMLGSVTPAIGPDLNIAAFAVIVIGTLGNPIGTVLGGIIYGVSLMLMQTFLSAWANLLPNLLLIAVLLVRPSGLLGRRVRRA</sequence>
<feature type="transmembrane region" description="Helical" evidence="9">
    <location>
        <begin position="12"/>
        <end position="33"/>
    </location>
</feature>
<dbReference type="CDD" id="cd06582">
    <property type="entry name" value="TM_PBP1_LivH_like"/>
    <property type="match status" value="1"/>
</dbReference>
<feature type="transmembrane region" description="Helical" evidence="9">
    <location>
        <begin position="266"/>
        <end position="285"/>
    </location>
</feature>